<evidence type="ECO:0000256" key="1">
    <source>
        <dbReference type="SAM" id="Phobius"/>
    </source>
</evidence>
<dbReference type="RefSeq" id="WP_304515342.1">
    <property type="nucleotide sequence ID" value="NZ_JAOSID010000004.1"/>
</dbReference>
<reference evidence="2 3" key="1">
    <citation type="journal article" date="2023" name="Int. J. Syst. Evol. Microbiol.">
        <title>The observation of taxonomic boundaries for the 16SrII and 16SrXXV phytoplasmas using genome-based delimitation.</title>
        <authorList>
            <person name="Rodrigues Jardim B."/>
            <person name="Tran-Nguyen L.T.T."/>
            <person name="Gambley C."/>
            <person name="Al-Sadi A.M."/>
            <person name="Al-Subhi A.M."/>
            <person name="Foissac X."/>
            <person name="Salar P."/>
            <person name="Cai H."/>
            <person name="Yang J.Y."/>
            <person name="Davis R."/>
            <person name="Jones L."/>
            <person name="Rodoni B."/>
            <person name="Constable F.E."/>
        </authorList>
    </citation>
    <scope>NUCLEOTIDE SEQUENCE [LARGE SCALE GENOMIC DNA]</scope>
    <source>
        <strain evidence="2">BAWM-155c</strain>
    </source>
</reference>
<keyword evidence="1" id="KW-0472">Membrane</keyword>
<feature type="transmembrane region" description="Helical" evidence="1">
    <location>
        <begin position="106"/>
        <end position="123"/>
    </location>
</feature>
<organism evidence="2 3">
    <name type="scientific">Candidatus Phytoplasma melaleucae</name>
    <dbReference type="NCBI Taxonomy" id="2982630"/>
    <lineage>
        <taxon>Bacteria</taxon>
        <taxon>Bacillati</taxon>
        <taxon>Mycoplasmatota</taxon>
        <taxon>Mollicutes</taxon>
        <taxon>Acholeplasmatales</taxon>
        <taxon>Acholeplasmataceae</taxon>
        <taxon>Candidatus Phytoplasma</taxon>
    </lineage>
</organism>
<sequence>MKKNQELDILQKKLNFSLLEQIVLLSCLSSLSIVLSSSLVLSFYKTSFVYKLLARLGLFDFIKVIPFLVIPLFSNDYFLVFTVVGLSECFSFFLRKSQYSYNPLLSLNYGFCWGVLPILLSFTHETSFVRVYIKLTFICVVHFIIYTLFNFFVFDCFMKYNGSFLSLFRNRFVTRFLHPFLYFRFLTLFLVSAALTHLYFFVRKQILIIFS</sequence>
<keyword evidence="1" id="KW-1133">Transmembrane helix</keyword>
<feature type="transmembrane region" description="Helical" evidence="1">
    <location>
        <begin position="180"/>
        <end position="202"/>
    </location>
</feature>
<feature type="transmembrane region" description="Helical" evidence="1">
    <location>
        <begin position="21"/>
        <end position="44"/>
    </location>
</feature>
<name>A0ABT9DED0_9MOLU</name>
<comment type="caution">
    <text evidence="2">The sequence shown here is derived from an EMBL/GenBank/DDBJ whole genome shotgun (WGS) entry which is preliminary data.</text>
</comment>
<keyword evidence="1" id="KW-0812">Transmembrane</keyword>
<dbReference type="Proteomes" id="UP001172036">
    <property type="component" value="Unassembled WGS sequence"/>
</dbReference>
<evidence type="ECO:0008006" key="4">
    <source>
        <dbReference type="Google" id="ProtNLM"/>
    </source>
</evidence>
<protein>
    <recommendedName>
        <fullName evidence="4">Integral membrane protein</fullName>
    </recommendedName>
</protein>
<evidence type="ECO:0000313" key="2">
    <source>
        <dbReference type="EMBL" id="MDO8168139.1"/>
    </source>
</evidence>
<dbReference type="EMBL" id="JAOSID010000004">
    <property type="protein sequence ID" value="MDO8168139.1"/>
    <property type="molecule type" value="Genomic_DNA"/>
</dbReference>
<gene>
    <name evidence="2" type="ORF">OC680_01405</name>
</gene>
<proteinExistence type="predicted"/>
<accession>A0ABT9DED0</accession>
<evidence type="ECO:0000313" key="3">
    <source>
        <dbReference type="Proteomes" id="UP001172036"/>
    </source>
</evidence>
<keyword evidence="3" id="KW-1185">Reference proteome</keyword>
<feature type="transmembrane region" description="Helical" evidence="1">
    <location>
        <begin position="135"/>
        <end position="160"/>
    </location>
</feature>